<evidence type="ECO:0000256" key="4">
    <source>
        <dbReference type="SAM" id="MobiDB-lite"/>
    </source>
</evidence>
<dbReference type="Proteomes" id="UP000298663">
    <property type="component" value="Unassembled WGS sequence"/>
</dbReference>
<gene>
    <name evidence="6" type="ORF">L596_022473</name>
</gene>
<evidence type="ECO:0000259" key="5">
    <source>
        <dbReference type="Pfam" id="PF04500"/>
    </source>
</evidence>
<keyword evidence="7" id="KW-1185">Reference proteome</keyword>
<comment type="caution">
    <text evidence="6">The sequence shown here is derived from an EMBL/GenBank/DDBJ whole genome shotgun (WGS) entry which is preliminary data.</text>
</comment>
<evidence type="ECO:0000313" key="7">
    <source>
        <dbReference type="Proteomes" id="UP000298663"/>
    </source>
</evidence>
<organism evidence="6 7">
    <name type="scientific">Steinernema carpocapsae</name>
    <name type="common">Entomopathogenic nematode</name>
    <dbReference type="NCBI Taxonomy" id="34508"/>
    <lineage>
        <taxon>Eukaryota</taxon>
        <taxon>Metazoa</taxon>
        <taxon>Ecdysozoa</taxon>
        <taxon>Nematoda</taxon>
        <taxon>Chromadorea</taxon>
        <taxon>Rhabditida</taxon>
        <taxon>Tylenchina</taxon>
        <taxon>Panagrolaimomorpha</taxon>
        <taxon>Strongyloidoidea</taxon>
        <taxon>Steinernematidae</taxon>
        <taxon>Steinernema</taxon>
    </lineage>
</organism>
<reference evidence="6 7" key="1">
    <citation type="journal article" date="2015" name="Genome Biol.">
        <title>Comparative genomics of Steinernema reveals deeply conserved gene regulatory networks.</title>
        <authorList>
            <person name="Dillman A.R."/>
            <person name="Macchietto M."/>
            <person name="Porter C.F."/>
            <person name="Rogers A."/>
            <person name="Williams B."/>
            <person name="Antoshechkin I."/>
            <person name="Lee M.M."/>
            <person name="Goodwin Z."/>
            <person name="Lu X."/>
            <person name="Lewis E.E."/>
            <person name="Goodrich-Blair H."/>
            <person name="Stock S.P."/>
            <person name="Adams B.J."/>
            <person name="Sternberg P.W."/>
            <person name="Mortazavi A."/>
        </authorList>
    </citation>
    <scope>NUCLEOTIDE SEQUENCE [LARGE SCALE GENOMIC DNA]</scope>
    <source>
        <strain evidence="6 7">ALL</strain>
    </source>
</reference>
<feature type="region of interest" description="Disordered" evidence="4">
    <location>
        <begin position="141"/>
        <end position="164"/>
    </location>
</feature>
<dbReference type="AlphaFoldDB" id="A0A4U5MMP0"/>
<dbReference type="InterPro" id="IPR007588">
    <property type="entry name" value="Znf_FLYWCH"/>
</dbReference>
<dbReference type="Pfam" id="PF04500">
    <property type="entry name" value="FLYWCH"/>
    <property type="match status" value="1"/>
</dbReference>
<dbReference type="Gene3D" id="2.20.25.240">
    <property type="match status" value="1"/>
</dbReference>
<dbReference type="GO" id="GO:0008270">
    <property type="term" value="F:zinc ion binding"/>
    <property type="evidence" value="ECO:0007669"/>
    <property type="project" value="UniProtKB-KW"/>
</dbReference>
<accession>A0A4U5MMP0</accession>
<feature type="domain" description="FLYWCH-type" evidence="5">
    <location>
        <begin position="37"/>
        <end position="95"/>
    </location>
</feature>
<reference evidence="6 7" key="2">
    <citation type="journal article" date="2019" name="G3 (Bethesda)">
        <title>Hybrid Assembly of the Genome of the Entomopathogenic Nematode Steinernema carpocapsae Identifies the X-Chromosome.</title>
        <authorList>
            <person name="Serra L."/>
            <person name="Macchietto M."/>
            <person name="Macias-Munoz A."/>
            <person name="McGill C.J."/>
            <person name="Rodriguez I.M."/>
            <person name="Rodriguez B."/>
            <person name="Murad R."/>
            <person name="Mortazavi A."/>
        </authorList>
    </citation>
    <scope>NUCLEOTIDE SEQUENCE [LARGE SCALE GENOMIC DNA]</scope>
    <source>
        <strain evidence="6 7">ALL</strain>
    </source>
</reference>
<evidence type="ECO:0000256" key="3">
    <source>
        <dbReference type="ARBA" id="ARBA00022833"/>
    </source>
</evidence>
<sequence length="164" mass="18253">MCVSNDGVEGCMWPLGTKLKSAINPAHFSPFKMAENMRTSRGKPLMVLEGFAYVQHKLSSEGKQLWRCVQQRKFKCGGRAISDMDLGDFRATQEHASHGTQASFAVEKESHRRIIWTHIACGERLALLSCSSLLSARHPYHPLSDSTQRPEASSPSLLISKAMH</sequence>
<proteinExistence type="predicted"/>
<feature type="compositionally biased region" description="Polar residues" evidence="4">
    <location>
        <begin position="144"/>
        <end position="157"/>
    </location>
</feature>
<protein>
    <recommendedName>
        <fullName evidence="5">FLYWCH-type domain-containing protein</fullName>
    </recommendedName>
</protein>
<evidence type="ECO:0000256" key="2">
    <source>
        <dbReference type="ARBA" id="ARBA00022771"/>
    </source>
</evidence>
<keyword evidence="1" id="KW-0479">Metal-binding</keyword>
<keyword evidence="2" id="KW-0863">Zinc-finger</keyword>
<name>A0A4U5MMP0_STECR</name>
<keyword evidence="3" id="KW-0862">Zinc</keyword>
<dbReference type="EMBL" id="AZBU02000007">
    <property type="protein sequence ID" value="TKR70443.1"/>
    <property type="molecule type" value="Genomic_DNA"/>
</dbReference>
<evidence type="ECO:0000313" key="6">
    <source>
        <dbReference type="EMBL" id="TKR70443.1"/>
    </source>
</evidence>
<evidence type="ECO:0000256" key="1">
    <source>
        <dbReference type="ARBA" id="ARBA00022723"/>
    </source>
</evidence>